<dbReference type="NCBIfam" id="TIGR02281">
    <property type="entry name" value="clan_AA_DTGA"/>
    <property type="match status" value="1"/>
</dbReference>
<evidence type="ECO:0000313" key="2">
    <source>
        <dbReference type="EMBL" id="MER5172157.1"/>
    </source>
</evidence>
<dbReference type="Pfam" id="PF13975">
    <property type="entry name" value="gag-asp_proteas"/>
    <property type="match status" value="1"/>
</dbReference>
<organism evidence="2 3">
    <name type="scientific">Thioclava kandeliae</name>
    <dbReference type="NCBI Taxonomy" id="3070818"/>
    <lineage>
        <taxon>Bacteria</taxon>
        <taxon>Pseudomonadati</taxon>
        <taxon>Pseudomonadota</taxon>
        <taxon>Alphaproteobacteria</taxon>
        <taxon>Rhodobacterales</taxon>
        <taxon>Paracoccaceae</taxon>
        <taxon>Thioclava</taxon>
    </lineage>
</organism>
<reference evidence="2 3" key="1">
    <citation type="submission" date="2024-01" db="EMBL/GenBank/DDBJ databases">
        <authorList>
            <person name="Deng Y."/>
            <person name="Su J."/>
        </authorList>
    </citation>
    <scope>NUCLEOTIDE SEQUENCE [LARGE SCALE GENOMIC DNA]</scope>
    <source>
        <strain evidence="2 3">CPCC 100088</strain>
    </source>
</reference>
<dbReference type="RefSeq" id="WP_339113077.1">
    <property type="nucleotide sequence ID" value="NZ_JAYWLC010000007.1"/>
</dbReference>
<keyword evidence="3" id="KW-1185">Reference proteome</keyword>
<dbReference type="PROSITE" id="PS00141">
    <property type="entry name" value="ASP_PROTEASE"/>
    <property type="match status" value="1"/>
</dbReference>
<feature type="transmembrane region" description="Helical" evidence="1">
    <location>
        <begin position="6"/>
        <end position="25"/>
    </location>
</feature>
<keyword evidence="1" id="KW-0472">Membrane</keyword>
<dbReference type="EMBL" id="JAYWLC010000007">
    <property type="protein sequence ID" value="MER5172157.1"/>
    <property type="molecule type" value="Genomic_DNA"/>
</dbReference>
<sequence length="192" mass="21028">MTGDDIGQFVYLILLLTVVGGYVMFDFRRNLSRRLQQLAVWALLLLGLLAAMGLWSDIRKTVLPAQEIVGENRIEVPKSADGHFYLVAKINGTPVRFVVDTGATNIVLSLADARKVGIDPDRLAFIGRASTANGVIRTASVRLDSIEVGPIHDTDVPASINGGEMDGSLLGMTYLSKFARIEFNRDKLILER</sequence>
<protein>
    <submittedName>
        <fullName evidence="2">TIGR02281 family clan AA aspartic protease</fullName>
        <ecNumber evidence="2">3.4.23.-</ecNumber>
    </submittedName>
</protein>
<dbReference type="CDD" id="cd05483">
    <property type="entry name" value="retropepsin_like_bacteria"/>
    <property type="match status" value="1"/>
</dbReference>
<dbReference type="Proteomes" id="UP001438953">
    <property type="component" value="Unassembled WGS sequence"/>
</dbReference>
<keyword evidence="1" id="KW-0812">Transmembrane</keyword>
<dbReference type="EC" id="3.4.23.-" evidence="2"/>
<evidence type="ECO:0000256" key="1">
    <source>
        <dbReference type="SAM" id="Phobius"/>
    </source>
</evidence>
<reference evidence="2 3" key="2">
    <citation type="submission" date="2024-06" db="EMBL/GenBank/DDBJ databases">
        <title>Thioclava kandeliae sp. nov. from a rhizosphere soil sample of Kandelia candel in a mangrove.</title>
        <authorList>
            <person name="Mu T."/>
        </authorList>
    </citation>
    <scope>NUCLEOTIDE SEQUENCE [LARGE SCALE GENOMIC DNA]</scope>
    <source>
        <strain evidence="2 3">CPCC 100088</strain>
    </source>
</reference>
<name>A0ABV1SGX1_9RHOB</name>
<proteinExistence type="predicted"/>
<keyword evidence="2" id="KW-0645">Protease</keyword>
<evidence type="ECO:0000313" key="3">
    <source>
        <dbReference type="Proteomes" id="UP001438953"/>
    </source>
</evidence>
<dbReference type="InterPro" id="IPR034122">
    <property type="entry name" value="Retropepsin-like_bacterial"/>
</dbReference>
<dbReference type="GO" id="GO:0006508">
    <property type="term" value="P:proteolysis"/>
    <property type="evidence" value="ECO:0007669"/>
    <property type="project" value="UniProtKB-KW"/>
</dbReference>
<keyword evidence="2" id="KW-0378">Hydrolase</keyword>
<dbReference type="GO" id="GO:0008233">
    <property type="term" value="F:peptidase activity"/>
    <property type="evidence" value="ECO:0007669"/>
    <property type="project" value="UniProtKB-KW"/>
</dbReference>
<comment type="caution">
    <text evidence="2">The sequence shown here is derived from an EMBL/GenBank/DDBJ whole genome shotgun (WGS) entry which is preliminary data.</text>
</comment>
<accession>A0ABV1SGX1</accession>
<keyword evidence="1" id="KW-1133">Transmembrane helix</keyword>
<dbReference type="InterPro" id="IPR021109">
    <property type="entry name" value="Peptidase_aspartic_dom_sf"/>
</dbReference>
<dbReference type="InterPro" id="IPR011969">
    <property type="entry name" value="Clan_AA_Asp_peptidase_C"/>
</dbReference>
<dbReference type="SUPFAM" id="SSF50630">
    <property type="entry name" value="Acid proteases"/>
    <property type="match status" value="1"/>
</dbReference>
<dbReference type="Gene3D" id="2.40.70.10">
    <property type="entry name" value="Acid Proteases"/>
    <property type="match status" value="1"/>
</dbReference>
<feature type="transmembrane region" description="Helical" evidence="1">
    <location>
        <begin position="37"/>
        <end position="55"/>
    </location>
</feature>
<dbReference type="InterPro" id="IPR001969">
    <property type="entry name" value="Aspartic_peptidase_AS"/>
</dbReference>
<gene>
    <name evidence="2" type="ORF">VSX56_10245</name>
</gene>